<dbReference type="RefSeq" id="WP_125750897.1">
    <property type="nucleotide sequence ID" value="NZ_JBHTON010000014.1"/>
</dbReference>
<name>A0ABW4E418_9LACO</name>
<organism evidence="4 5">
    <name type="scientific">Lacticaseibacillus baoqingensis</name>
    <dbReference type="NCBI Taxonomy" id="2486013"/>
    <lineage>
        <taxon>Bacteria</taxon>
        <taxon>Bacillati</taxon>
        <taxon>Bacillota</taxon>
        <taxon>Bacilli</taxon>
        <taxon>Lactobacillales</taxon>
        <taxon>Lactobacillaceae</taxon>
        <taxon>Lacticaseibacillus</taxon>
    </lineage>
</organism>
<dbReference type="EMBL" id="JBHTON010000014">
    <property type="protein sequence ID" value="MFD1484625.1"/>
    <property type="molecule type" value="Genomic_DNA"/>
</dbReference>
<proteinExistence type="inferred from homology"/>
<dbReference type="CDD" id="cd02947">
    <property type="entry name" value="TRX_family"/>
    <property type="match status" value="1"/>
</dbReference>
<dbReference type="PANTHER" id="PTHR45663:SF11">
    <property type="entry name" value="GEO12009P1"/>
    <property type="match status" value="1"/>
</dbReference>
<dbReference type="InterPro" id="IPR013766">
    <property type="entry name" value="Thioredoxin_domain"/>
</dbReference>
<dbReference type="InterPro" id="IPR036249">
    <property type="entry name" value="Thioredoxin-like_sf"/>
</dbReference>
<dbReference type="PROSITE" id="PS51352">
    <property type="entry name" value="THIOREDOXIN_2"/>
    <property type="match status" value="1"/>
</dbReference>
<reference evidence="5" key="1">
    <citation type="journal article" date="2019" name="Int. J. Syst. Evol. Microbiol.">
        <title>The Global Catalogue of Microorganisms (GCM) 10K type strain sequencing project: providing services to taxonomists for standard genome sequencing and annotation.</title>
        <authorList>
            <consortium name="The Broad Institute Genomics Platform"/>
            <consortium name="The Broad Institute Genome Sequencing Center for Infectious Disease"/>
            <person name="Wu L."/>
            <person name="Ma J."/>
        </authorList>
    </citation>
    <scope>NUCLEOTIDE SEQUENCE [LARGE SCALE GENOMIC DNA]</scope>
    <source>
        <strain evidence="5">CCM 8903</strain>
    </source>
</reference>
<comment type="similarity">
    <text evidence="1">Belongs to the thioredoxin family.</text>
</comment>
<keyword evidence="2" id="KW-0676">Redox-active center</keyword>
<evidence type="ECO:0000256" key="2">
    <source>
        <dbReference type="ARBA" id="ARBA00023284"/>
    </source>
</evidence>
<evidence type="ECO:0000256" key="1">
    <source>
        <dbReference type="ARBA" id="ARBA00008987"/>
    </source>
</evidence>
<evidence type="ECO:0000313" key="5">
    <source>
        <dbReference type="Proteomes" id="UP001597252"/>
    </source>
</evidence>
<sequence length="108" mass="11850">MPAMIELIHDEDYATATKSGIVVVDFRMDFCPACIRMDHTLSQVASDPEIAKRVRFVTLSVNQDFHVAEALGVQSAPSVIVKKAGHIVDAVVGYQPPAAFLERLQQLL</sequence>
<gene>
    <name evidence="4" type="ORF">ACFQ5J_05215</name>
</gene>
<dbReference type="Pfam" id="PF00085">
    <property type="entry name" value="Thioredoxin"/>
    <property type="match status" value="1"/>
</dbReference>
<evidence type="ECO:0000313" key="4">
    <source>
        <dbReference type="EMBL" id="MFD1484625.1"/>
    </source>
</evidence>
<dbReference type="Gene3D" id="3.40.30.10">
    <property type="entry name" value="Glutaredoxin"/>
    <property type="match status" value="1"/>
</dbReference>
<dbReference type="PANTHER" id="PTHR45663">
    <property type="entry name" value="GEO12009P1"/>
    <property type="match status" value="1"/>
</dbReference>
<accession>A0ABW4E418</accession>
<comment type="caution">
    <text evidence="4">The sequence shown here is derived from an EMBL/GenBank/DDBJ whole genome shotgun (WGS) entry which is preliminary data.</text>
</comment>
<protein>
    <submittedName>
        <fullName evidence="4">Thioredoxin family protein</fullName>
    </submittedName>
</protein>
<feature type="domain" description="Thioredoxin" evidence="3">
    <location>
        <begin position="1"/>
        <end position="108"/>
    </location>
</feature>
<keyword evidence="5" id="KW-1185">Reference proteome</keyword>
<dbReference type="SUPFAM" id="SSF52833">
    <property type="entry name" value="Thioredoxin-like"/>
    <property type="match status" value="1"/>
</dbReference>
<evidence type="ECO:0000259" key="3">
    <source>
        <dbReference type="PROSITE" id="PS51352"/>
    </source>
</evidence>
<dbReference type="Proteomes" id="UP001597252">
    <property type="component" value="Unassembled WGS sequence"/>
</dbReference>